<feature type="region of interest" description="Disordered" evidence="12">
    <location>
        <begin position="509"/>
        <end position="559"/>
    </location>
</feature>
<organism evidence="15 16">
    <name type="scientific">Prymnesium parvum</name>
    <name type="common">Toxic golden alga</name>
    <dbReference type="NCBI Taxonomy" id="97485"/>
    <lineage>
        <taxon>Eukaryota</taxon>
        <taxon>Haptista</taxon>
        <taxon>Haptophyta</taxon>
        <taxon>Prymnesiophyceae</taxon>
        <taxon>Prymnesiales</taxon>
        <taxon>Prymnesiaceae</taxon>
        <taxon>Prymnesium</taxon>
    </lineage>
</organism>
<dbReference type="CDD" id="cd18787">
    <property type="entry name" value="SF2_C_DEAD"/>
    <property type="match status" value="1"/>
</dbReference>
<evidence type="ECO:0000256" key="3">
    <source>
        <dbReference type="ARBA" id="ARBA00022741"/>
    </source>
</evidence>
<comment type="subcellular location">
    <subcellularLocation>
        <location evidence="1">Nucleus</location>
        <location evidence="1">Nucleolus</location>
    </subcellularLocation>
</comment>
<dbReference type="InterPro" id="IPR050079">
    <property type="entry name" value="DEAD_box_RNA_helicase"/>
</dbReference>
<sequence>MSFNALASGCRFGQKHRDARQLFKFSSEDPAPTAYAAPVPTLDFFGDAPAAPADGGEAKEKAAASKRRRRRAAAEAEGSAGGGEEGEGEAEGGAWGGGMSEREVAEANALRKALRIHVYGSGVPPPVEGMRQLAERYRLAAWLVENAASAGYDELTRVQMQAVPLLLAGREVLACAPTGSGKTAAFVMPLLARLARPMRQGVRAVAISPTQELARQTHREIVKLGRGSRIGACVLTKKLAAAAIAAQGQGDVFRRYDVLVCTPLRLVSLLKRGAIALDGVRVLVLDEADKLLALGFLEQVDEILAACSSPDVQRCLFSATMMPSIEELSDTVLRQPVRVVVGEKNAAAEIIEQKLVFCGREDGKILALRQMVREGIKPPVLIFVQSKERAMQLFHELVFDGINVDVIHAERTPAQRDATVDKFRSGKVWVLIATELMARGMDFKGVSLVINFDFPQSTVSYIHRIGRTGRAGRPGRAVTFFTEADVEQLRAIANVMKASGCDVPPWMLKMKPLSKNKRRQRATKPISRKPIVKKRVREEASDAKGAPRKTQKRKPRQPD</sequence>
<dbReference type="SMART" id="SM00487">
    <property type="entry name" value="DEXDc"/>
    <property type="match status" value="1"/>
</dbReference>
<evidence type="ECO:0000256" key="9">
    <source>
        <dbReference type="ARBA" id="ARBA00024355"/>
    </source>
</evidence>
<comment type="catalytic activity">
    <reaction evidence="10">
        <text>ATP + H2O = ADP + phosphate + H(+)</text>
        <dbReference type="Rhea" id="RHEA:13065"/>
        <dbReference type="ChEBI" id="CHEBI:15377"/>
        <dbReference type="ChEBI" id="CHEBI:15378"/>
        <dbReference type="ChEBI" id="CHEBI:30616"/>
        <dbReference type="ChEBI" id="CHEBI:43474"/>
        <dbReference type="ChEBI" id="CHEBI:456216"/>
        <dbReference type="EC" id="3.6.4.13"/>
    </reaction>
</comment>
<name>A0AB34IRN9_PRYPA</name>
<dbReference type="GO" id="GO:0005730">
    <property type="term" value="C:nucleolus"/>
    <property type="evidence" value="ECO:0007669"/>
    <property type="project" value="UniProtKB-SubCell"/>
</dbReference>
<dbReference type="GO" id="GO:0005829">
    <property type="term" value="C:cytosol"/>
    <property type="evidence" value="ECO:0007669"/>
    <property type="project" value="TreeGrafter"/>
</dbReference>
<comment type="similarity">
    <text evidence="9">Belongs to the DEAD box helicase family. DDX52/ROK1 subfamily.</text>
</comment>
<keyword evidence="3 11" id="KW-0547">Nucleotide-binding</keyword>
<keyword evidence="6 11" id="KW-0067">ATP-binding</keyword>
<feature type="compositionally biased region" description="Basic residues" evidence="12">
    <location>
        <begin position="512"/>
        <end position="535"/>
    </location>
</feature>
<dbReference type="GO" id="GO:0005524">
    <property type="term" value="F:ATP binding"/>
    <property type="evidence" value="ECO:0007669"/>
    <property type="project" value="UniProtKB-KW"/>
</dbReference>
<dbReference type="EC" id="3.6.4.13" evidence="2"/>
<dbReference type="Pfam" id="PF00270">
    <property type="entry name" value="DEAD"/>
    <property type="match status" value="1"/>
</dbReference>
<comment type="caution">
    <text evidence="15">The sequence shown here is derived from an EMBL/GenBank/DDBJ whole genome shotgun (WGS) entry which is preliminary data.</text>
</comment>
<feature type="domain" description="Helicase C-terminal" evidence="14">
    <location>
        <begin position="350"/>
        <end position="511"/>
    </location>
</feature>
<gene>
    <name evidence="15" type="ORF">AB1Y20_010502</name>
</gene>
<reference evidence="15 16" key="1">
    <citation type="journal article" date="2024" name="Science">
        <title>Giant polyketide synthase enzymes in the biosynthesis of giant marine polyether toxins.</title>
        <authorList>
            <person name="Fallon T.R."/>
            <person name="Shende V.V."/>
            <person name="Wierzbicki I.H."/>
            <person name="Pendleton A.L."/>
            <person name="Watervoot N.F."/>
            <person name="Auber R.P."/>
            <person name="Gonzalez D.J."/>
            <person name="Wisecaver J.H."/>
            <person name="Moore B.S."/>
        </authorList>
    </citation>
    <scope>NUCLEOTIDE SEQUENCE [LARGE SCALE GENOMIC DNA]</scope>
    <source>
        <strain evidence="15 16">12B1</strain>
    </source>
</reference>
<dbReference type="Pfam" id="PF00271">
    <property type="entry name" value="Helicase_C"/>
    <property type="match status" value="1"/>
</dbReference>
<keyword evidence="8" id="KW-0539">Nucleus</keyword>
<dbReference type="SUPFAM" id="SSF52540">
    <property type="entry name" value="P-loop containing nucleoside triphosphate hydrolases"/>
    <property type="match status" value="1"/>
</dbReference>
<dbReference type="Proteomes" id="UP001515480">
    <property type="component" value="Unassembled WGS sequence"/>
</dbReference>
<evidence type="ECO:0000259" key="14">
    <source>
        <dbReference type="PROSITE" id="PS51194"/>
    </source>
</evidence>
<dbReference type="InterPro" id="IPR011545">
    <property type="entry name" value="DEAD/DEAH_box_helicase_dom"/>
</dbReference>
<dbReference type="CDD" id="cd17957">
    <property type="entry name" value="DEADc_DDX52"/>
    <property type="match status" value="1"/>
</dbReference>
<evidence type="ECO:0000256" key="12">
    <source>
        <dbReference type="SAM" id="MobiDB-lite"/>
    </source>
</evidence>
<dbReference type="PANTHER" id="PTHR47959">
    <property type="entry name" value="ATP-DEPENDENT RNA HELICASE RHLE-RELATED"/>
    <property type="match status" value="1"/>
</dbReference>
<dbReference type="PROSITE" id="PS00039">
    <property type="entry name" value="DEAD_ATP_HELICASE"/>
    <property type="match status" value="1"/>
</dbReference>
<feature type="compositionally biased region" description="Low complexity" evidence="12">
    <location>
        <begin position="46"/>
        <end position="55"/>
    </location>
</feature>
<evidence type="ECO:0000256" key="5">
    <source>
        <dbReference type="ARBA" id="ARBA00022806"/>
    </source>
</evidence>
<feature type="compositionally biased region" description="Basic residues" evidence="12">
    <location>
        <begin position="546"/>
        <end position="559"/>
    </location>
</feature>
<evidence type="ECO:0000256" key="8">
    <source>
        <dbReference type="ARBA" id="ARBA00023242"/>
    </source>
</evidence>
<dbReference type="InterPro" id="IPR027417">
    <property type="entry name" value="P-loop_NTPase"/>
</dbReference>
<evidence type="ECO:0000256" key="11">
    <source>
        <dbReference type="RuleBase" id="RU000492"/>
    </source>
</evidence>
<dbReference type="FunFam" id="3.40.50.300:FF:000759">
    <property type="entry name" value="probable ATP-dependent RNA helicase DDX52"/>
    <property type="match status" value="1"/>
</dbReference>
<evidence type="ECO:0000256" key="10">
    <source>
        <dbReference type="ARBA" id="ARBA00047984"/>
    </source>
</evidence>
<dbReference type="InterPro" id="IPR000629">
    <property type="entry name" value="RNA-helicase_DEAD-box_CS"/>
</dbReference>
<evidence type="ECO:0000259" key="13">
    <source>
        <dbReference type="PROSITE" id="PS51192"/>
    </source>
</evidence>
<dbReference type="PROSITE" id="PS51192">
    <property type="entry name" value="HELICASE_ATP_BIND_1"/>
    <property type="match status" value="1"/>
</dbReference>
<proteinExistence type="inferred from homology"/>
<keyword evidence="5 11" id="KW-0347">Helicase</keyword>
<dbReference type="PROSITE" id="PS51194">
    <property type="entry name" value="HELICASE_CTER"/>
    <property type="match status" value="1"/>
</dbReference>
<evidence type="ECO:0000256" key="7">
    <source>
        <dbReference type="ARBA" id="ARBA00022884"/>
    </source>
</evidence>
<dbReference type="GO" id="GO:0003723">
    <property type="term" value="F:RNA binding"/>
    <property type="evidence" value="ECO:0007669"/>
    <property type="project" value="UniProtKB-KW"/>
</dbReference>
<protein>
    <recommendedName>
        <fullName evidence="2">RNA helicase</fullName>
        <ecNumber evidence="2">3.6.4.13</ecNumber>
    </recommendedName>
</protein>
<dbReference type="EMBL" id="JBGBPQ010000020">
    <property type="protein sequence ID" value="KAL1504092.1"/>
    <property type="molecule type" value="Genomic_DNA"/>
</dbReference>
<dbReference type="InterPro" id="IPR014001">
    <property type="entry name" value="Helicase_ATP-bd"/>
</dbReference>
<evidence type="ECO:0000313" key="16">
    <source>
        <dbReference type="Proteomes" id="UP001515480"/>
    </source>
</evidence>
<accession>A0AB34IRN9</accession>
<keyword evidence="4 11" id="KW-0378">Hydrolase</keyword>
<feature type="region of interest" description="Disordered" evidence="12">
    <location>
        <begin position="46"/>
        <end position="97"/>
    </location>
</feature>
<feature type="domain" description="Helicase ATP-binding" evidence="13">
    <location>
        <begin position="163"/>
        <end position="339"/>
    </location>
</feature>
<evidence type="ECO:0000256" key="6">
    <source>
        <dbReference type="ARBA" id="ARBA00022840"/>
    </source>
</evidence>
<dbReference type="PANTHER" id="PTHR47959:SF15">
    <property type="entry name" value="RNA HELICASE"/>
    <property type="match status" value="1"/>
</dbReference>
<dbReference type="InterPro" id="IPR001650">
    <property type="entry name" value="Helicase_C-like"/>
</dbReference>
<dbReference type="GO" id="GO:0030490">
    <property type="term" value="P:maturation of SSU-rRNA"/>
    <property type="evidence" value="ECO:0007669"/>
    <property type="project" value="InterPro"/>
</dbReference>
<dbReference type="GO" id="GO:0003724">
    <property type="term" value="F:RNA helicase activity"/>
    <property type="evidence" value="ECO:0007669"/>
    <property type="project" value="UniProtKB-EC"/>
</dbReference>
<evidence type="ECO:0000313" key="15">
    <source>
        <dbReference type="EMBL" id="KAL1504092.1"/>
    </source>
</evidence>
<evidence type="ECO:0000256" key="2">
    <source>
        <dbReference type="ARBA" id="ARBA00012552"/>
    </source>
</evidence>
<evidence type="ECO:0000256" key="4">
    <source>
        <dbReference type="ARBA" id="ARBA00022801"/>
    </source>
</evidence>
<dbReference type="Gene3D" id="3.40.50.300">
    <property type="entry name" value="P-loop containing nucleotide triphosphate hydrolases"/>
    <property type="match status" value="2"/>
</dbReference>
<keyword evidence="16" id="KW-1185">Reference proteome</keyword>
<dbReference type="SMART" id="SM00490">
    <property type="entry name" value="HELICc"/>
    <property type="match status" value="1"/>
</dbReference>
<keyword evidence="7" id="KW-0694">RNA-binding</keyword>
<evidence type="ECO:0000256" key="1">
    <source>
        <dbReference type="ARBA" id="ARBA00004604"/>
    </source>
</evidence>
<dbReference type="GO" id="GO:0016787">
    <property type="term" value="F:hydrolase activity"/>
    <property type="evidence" value="ECO:0007669"/>
    <property type="project" value="UniProtKB-KW"/>
</dbReference>
<dbReference type="AlphaFoldDB" id="A0AB34IRN9"/>
<dbReference type="InterPro" id="IPR044764">
    <property type="entry name" value="DDX52/Rok1_DEADc"/>
</dbReference>